<dbReference type="SUPFAM" id="SSF51197">
    <property type="entry name" value="Clavaminate synthase-like"/>
    <property type="match status" value="1"/>
</dbReference>
<reference evidence="2" key="1">
    <citation type="submission" date="2022-11" db="EMBL/GenBank/DDBJ databases">
        <title>Genome Resource of Sclerotinia nivalis Strain SnTB1, a Plant Pathogen Isolated from American Ginseng.</title>
        <authorList>
            <person name="Fan S."/>
        </authorList>
    </citation>
    <scope>NUCLEOTIDE SEQUENCE</scope>
    <source>
        <strain evidence="2">SnTB1</strain>
    </source>
</reference>
<dbReference type="AlphaFoldDB" id="A0A9X0AKF6"/>
<dbReference type="InterPro" id="IPR042098">
    <property type="entry name" value="TauD-like_sf"/>
</dbReference>
<keyword evidence="1" id="KW-0560">Oxidoreductase</keyword>
<dbReference type="GO" id="GO:0016491">
    <property type="term" value="F:oxidoreductase activity"/>
    <property type="evidence" value="ECO:0007669"/>
    <property type="project" value="UniProtKB-KW"/>
</dbReference>
<organism evidence="2 3">
    <name type="scientific">Sclerotinia nivalis</name>
    <dbReference type="NCBI Taxonomy" id="352851"/>
    <lineage>
        <taxon>Eukaryota</taxon>
        <taxon>Fungi</taxon>
        <taxon>Dikarya</taxon>
        <taxon>Ascomycota</taxon>
        <taxon>Pezizomycotina</taxon>
        <taxon>Leotiomycetes</taxon>
        <taxon>Helotiales</taxon>
        <taxon>Sclerotiniaceae</taxon>
        <taxon>Sclerotinia</taxon>
    </lineage>
</organism>
<dbReference type="Gene3D" id="3.60.130.10">
    <property type="entry name" value="Clavaminate synthase-like"/>
    <property type="match status" value="1"/>
</dbReference>
<evidence type="ECO:0000256" key="1">
    <source>
        <dbReference type="ARBA" id="ARBA00023002"/>
    </source>
</evidence>
<keyword evidence="3" id="KW-1185">Reference proteome</keyword>
<comment type="caution">
    <text evidence="2">The sequence shown here is derived from an EMBL/GenBank/DDBJ whole genome shotgun (WGS) entry which is preliminary data.</text>
</comment>
<dbReference type="EMBL" id="JAPEIS010000007">
    <property type="protein sequence ID" value="KAJ8064439.1"/>
    <property type="molecule type" value="Genomic_DNA"/>
</dbReference>
<protein>
    <recommendedName>
        <fullName evidence="4">TauD/TfdA-like domain-containing protein</fullName>
    </recommendedName>
</protein>
<proteinExistence type="predicted"/>
<sequence length="126" mass="14066">MSFATSIMRTYENTCPRTGQVLKLRGAPASFQEGALSITPVLTDGSSSFGAEVSGIDWSKPVPEEIVKQLVQLSKKYAVLIFRSTGLDNKRHIAFSQQLGEKLEINPFFLCEYPWLYCVWLSVTVT</sequence>
<evidence type="ECO:0000313" key="3">
    <source>
        <dbReference type="Proteomes" id="UP001152300"/>
    </source>
</evidence>
<evidence type="ECO:0000313" key="2">
    <source>
        <dbReference type="EMBL" id="KAJ8064439.1"/>
    </source>
</evidence>
<gene>
    <name evidence="2" type="ORF">OCU04_006777</name>
</gene>
<dbReference type="Proteomes" id="UP001152300">
    <property type="component" value="Unassembled WGS sequence"/>
</dbReference>
<accession>A0A9X0AKF6</accession>
<dbReference type="OrthoDB" id="3540829at2759"/>
<evidence type="ECO:0008006" key="4">
    <source>
        <dbReference type="Google" id="ProtNLM"/>
    </source>
</evidence>
<name>A0A9X0AKF6_9HELO</name>